<evidence type="ECO:0000256" key="1">
    <source>
        <dbReference type="SAM" id="MobiDB-lite"/>
    </source>
</evidence>
<proteinExistence type="predicted"/>
<feature type="compositionally biased region" description="Basic and acidic residues" evidence="1">
    <location>
        <begin position="102"/>
        <end position="115"/>
    </location>
</feature>
<dbReference type="AlphaFoldDB" id="A0A9J5XCM4"/>
<dbReference type="OrthoDB" id="1302841at2759"/>
<organism evidence="2 3">
    <name type="scientific">Solanum commersonii</name>
    <name type="common">Commerson's wild potato</name>
    <name type="synonym">Commerson's nightshade</name>
    <dbReference type="NCBI Taxonomy" id="4109"/>
    <lineage>
        <taxon>Eukaryota</taxon>
        <taxon>Viridiplantae</taxon>
        <taxon>Streptophyta</taxon>
        <taxon>Embryophyta</taxon>
        <taxon>Tracheophyta</taxon>
        <taxon>Spermatophyta</taxon>
        <taxon>Magnoliopsida</taxon>
        <taxon>eudicotyledons</taxon>
        <taxon>Gunneridae</taxon>
        <taxon>Pentapetalae</taxon>
        <taxon>asterids</taxon>
        <taxon>lamiids</taxon>
        <taxon>Solanales</taxon>
        <taxon>Solanaceae</taxon>
        <taxon>Solanoideae</taxon>
        <taxon>Solaneae</taxon>
        <taxon>Solanum</taxon>
    </lineage>
</organism>
<gene>
    <name evidence="2" type="ORF">H5410_045807</name>
</gene>
<accession>A0A9J5XCM4</accession>
<name>A0A9J5XCM4_SOLCO</name>
<feature type="region of interest" description="Disordered" evidence="1">
    <location>
        <begin position="79"/>
        <end position="115"/>
    </location>
</feature>
<comment type="caution">
    <text evidence="2">The sequence shown here is derived from an EMBL/GenBank/DDBJ whole genome shotgun (WGS) entry which is preliminary data.</text>
</comment>
<feature type="compositionally biased region" description="Polar residues" evidence="1">
    <location>
        <begin position="83"/>
        <end position="94"/>
    </location>
</feature>
<dbReference type="Proteomes" id="UP000824120">
    <property type="component" value="Chromosome 9"/>
</dbReference>
<dbReference type="EMBL" id="JACXVP010000009">
    <property type="protein sequence ID" value="KAG5585373.1"/>
    <property type="molecule type" value="Genomic_DNA"/>
</dbReference>
<evidence type="ECO:0000313" key="3">
    <source>
        <dbReference type="Proteomes" id="UP000824120"/>
    </source>
</evidence>
<protein>
    <submittedName>
        <fullName evidence="2">Uncharacterized protein</fullName>
    </submittedName>
</protein>
<evidence type="ECO:0000313" key="2">
    <source>
        <dbReference type="EMBL" id="KAG5585373.1"/>
    </source>
</evidence>
<sequence length="115" mass="13034">MELEHYMNARHSNCGLESLAHVDSKLRAWKKSYATISLLKSRSGLGFQYSDGSLLVDDPKAWDDLIKMMLEAQEKIKAAQEEPNVSSWSNTKSILAQVKPNESTRSDKVHSQLKR</sequence>
<keyword evidence="3" id="KW-1185">Reference proteome</keyword>
<reference evidence="2 3" key="1">
    <citation type="submission" date="2020-09" db="EMBL/GenBank/DDBJ databases">
        <title>De no assembly of potato wild relative species, Solanum commersonii.</title>
        <authorList>
            <person name="Cho K."/>
        </authorList>
    </citation>
    <scope>NUCLEOTIDE SEQUENCE [LARGE SCALE GENOMIC DNA]</scope>
    <source>
        <strain evidence="2">LZ3.2</strain>
        <tissue evidence="2">Leaf</tissue>
    </source>
</reference>